<dbReference type="InterPro" id="IPR052170">
    <property type="entry name" value="M29_Exopeptidase"/>
</dbReference>
<dbReference type="SUPFAM" id="SSF144052">
    <property type="entry name" value="Thermophilic metalloprotease-like"/>
    <property type="match status" value="1"/>
</dbReference>
<name>A0A074M5M1_9SPHN</name>
<dbReference type="OrthoDB" id="6918951at2"/>
<dbReference type="GO" id="GO:0046872">
    <property type="term" value="F:metal ion binding"/>
    <property type="evidence" value="ECO:0007669"/>
    <property type="project" value="UniProtKB-KW"/>
</dbReference>
<evidence type="ECO:0000313" key="2">
    <source>
        <dbReference type="EMBL" id="KEO90011.1"/>
    </source>
</evidence>
<dbReference type="AlphaFoldDB" id="A0A074M5M1"/>
<sequence>MLVDRIEAKWIDTFEAAFRLCEVAPGDEVTILSETQSRAINTHLAELALLRLGAKPFHIVMPTPAQSAPVPVRSTGSSVALQNVRPVLEALKASKLVVDLTVEGLMHADETPEILGGGSRILYISNEHPEALERMAPDASLIPRVLKGREMMQAARTMHVTSAAGTELSIGLEGARIGGNLGAVTQPGTLATWPGGICSCFPARSTVTGVLVLDEGDINITFKRYLEKPIRLVIEKDYVTAVEGTGADADLMRAYFEAWDDPEAYGTSHVGWGMNPGARWESLLLYDKGDVNGIESRAFAGNFLFSTGANPFANRHTLGHFDLPVRGCTITLDDTPVVVEGKLVPELA</sequence>
<dbReference type="Proteomes" id="UP000027866">
    <property type="component" value="Unassembled WGS sequence"/>
</dbReference>
<reference evidence="2 3" key="1">
    <citation type="submission" date="2014-04" db="EMBL/GenBank/DDBJ databases">
        <title>A comprehensive comparison of genomes of Erythrobacter spp. Strains.</title>
        <authorList>
            <person name="Zheng Q."/>
        </authorList>
    </citation>
    <scope>NUCLEOTIDE SEQUENCE [LARGE SCALE GENOMIC DNA]</scope>
    <source>
        <strain evidence="2 3">DSM 8509</strain>
    </source>
</reference>
<protein>
    <submittedName>
        <fullName evidence="2">Peptidase M29</fullName>
    </submittedName>
</protein>
<keyword evidence="3" id="KW-1185">Reference proteome</keyword>
<gene>
    <name evidence="2" type="ORF">EH32_03210</name>
</gene>
<dbReference type="PANTHER" id="PTHR34448">
    <property type="entry name" value="AMINOPEPTIDASE"/>
    <property type="match status" value="1"/>
</dbReference>
<dbReference type="EMBL" id="JMIX01000013">
    <property type="protein sequence ID" value="KEO90011.1"/>
    <property type="molecule type" value="Genomic_DNA"/>
</dbReference>
<comment type="caution">
    <text evidence="2">The sequence shown here is derived from an EMBL/GenBank/DDBJ whole genome shotgun (WGS) entry which is preliminary data.</text>
</comment>
<accession>A0A074M5M1</accession>
<evidence type="ECO:0000313" key="3">
    <source>
        <dbReference type="Proteomes" id="UP000027866"/>
    </source>
</evidence>
<proteinExistence type="predicted"/>
<dbReference type="PANTHER" id="PTHR34448:SF1">
    <property type="entry name" value="BLL6088 PROTEIN"/>
    <property type="match status" value="1"/>
</dbReference>
<organism evidence="2 3">
    <name type="scientific">Erythrobacter litoralis</name>
    <dbReference type="NCBI Taxonomy" id="39960"/>
    <lineage>
        <taxon>Bacteria</taxon>
        <taxon>Pseudomonadati</taxon>
        <taxon>Pseudomonadota</taxon>
        <taxon>Alphaproteobacteria</taxon>
        <taxon>Sphingomonadales</taxon>
        <taxon>Erythrobacteraceae</taxon>
        <taxon>Erythrobacter/Porphyrobacter group</taxon>
        <taxon>Erythrobacter</taxon>
    </lineage>
</organism>
<keyword evidence="1" id="KW-0479">Metal-binding</keyword>
<evidence type="ECO:0000256" key="1">
    <source>
        <dbReference type="ARBA" id="ARBA00022723"/>
    </source>
</evidence>
<dbReference type="InterPro" id="IPR058739">
    <property type="entry name" value="NicX"/>
</dbReference>
<dbReference type="Pfam" id="PF26233">
    <property type="entry name" value="NicX"/>
    <property type="match status" value="1"/>
</dbReference>